<dbReference type="InterPro" id="IPR003010">
    <property type="entry name" value="C-N_Hydrolase"/>
</dbReference>
<name>A0ABS3KYP6_9PROT</name>
<keyword evidence="3" id="KW-1185">Reference proteome</keyword>
<dbReference type="Proteomes" id="UP001518989">
    <property type="component" value="Unassembled WGS sequence"/>
</dbReference>
<dbReference type="SUPFAM" id="SSF56317">
    <property type="entry name" value="Carbon-nitrogen hydrolase"/>
    <property type="match status" value="1"/>
</dbReference>
<evidence type="ECO:0000313" key="3">
    <source>
        <dbReference type="Proteomes" id="UP001518989"/>
    </source>
</evidence>
<sequence>MTLRLALAPLAPWLGNLPGNLGRLRGARAAAAAAGAALLSTPQASLTGAALLDLGRDAAFLDACDAALDQLAGETADGGPAILLGAPWRRDGRVHDSLVLLDGGRLVARRARHAAGPPPFDAGPAPGPVAFRGARLGLLAGEDLEDPSVAETLAETGAELLLCASAMPFAPGSAARAQDHAVARVVETGLPLAWVGLLGGQGADVFAGGAFALNADRTLALSLPPFAAGQAVVDWNEAWHCTPQPLPAAVPEPALLWQALCRGIADHVRKGGFDGAVLAAAPGERLLAACARAALGDALLPSPGPGAALLSPLNRATWLLGGRGAGFAPLLGLYPSQLAALAEWHDGRWPDQAIGPVPPHPAEPILQGLVERAEPPAALVAQGFPAAEVADIWRRVQAGGYNPLHAAPGLLLGRRPERRFPQHHGFTDCTP</sequence>
<dbReference type="EMBL" id="JACTNG010000015">
    <property type="protein sequence ID" value="MBO1081456.1"/>
    <property type="molecule type" value="Genomic_DNA"/>
</dbReference>
<feature type="domain" description="CN hydrolase" evidence="1">
    <location>
        <begin position="3"/>
        <end position="245"/>
    </location>
</feature>
<comment type="caution">
    <text evidence="2">The sequence shown here is derived from an EMBL/GenBank/DDBJ whole genome shotgun (WGS) entry which is preliminary data.</text>
</comment>
<dbReference type="PROSITE" id="PS50263">
    <property type="entry name" value="CN_HYDROLASE"/>
    <property type="match status" value="1"/>
</dbReference>
<proteinExistence type="predicted"/>
<dbReference type="Gene3D" id="3.60.110.10">
    <property type="entry name" value="Carbon-nitrogen hydrolase"/>
    <property type="match status" value="1"/>
</dbReference>
<dbReference type="Pfam" id="PF00795">
    <property type="entry name" value="CN_hydrolase"/>
    <property type="match status" value="1"/>
</dbReference>
<protein>
    <recommendedName>
        <fullName evidence="1">CN hydrolase domain-containing protein</fullName>
    </recommendedName>
</protein>
<organism evidence="2 3">
    <name type="scientific">Roseomonas haemaphysalidis</name>
    <dbReference type="NCBI Taxonomy" id="2768162"/>
    <lineage>
        <taxon>Bacteria</taxon>
        <taxon>Pseudomonadati</taxon>
        <taxon>Pseudomonadota</taxon>
        <taxon>Alphaproteobacteria</taxon>
        <taxon>Acetobacterales</taxon>
        <taxon>Roseomonadaceae</taxon>
        <taxon>Roseomonas</taxon>
    </lineage>
</organism>
<accession>A0ABS3KYP6</accession>
<evidence type="ECO:0000313" key="2">
    <source>
        <dbReference type="EMBL" id="MBO1081456.1"/>
    </source>
</evidence>
<evidence type="ECO:0000259" key="1">
    <source>
        <dbReference type="PROSITE" id="PS50263"/>
    </source>
</evidence>
<gene>
    <name evidence="2" type="ORF">IAI61_20680</name>
</gene>
<dbReference type="InterPro" id="IPR036526">
    <property type="entry name" value="C-N_Hydrolase_sf"/>
</dbReference>
<dbReference type="RefSeq" id="WP_207419630.1">
    <property type="nucleotide sequence ID" value="NZ_CP061177.1"/>
</dbReference>
<reference evidence="2 3" key="1">
    <citation type="submission" date="2020-09" db="EMBL/GenBank/DDBJ databases">
        <title>Roseomonas.</title>
        <authorList>
            <person name="Zhu W."/>
        </authorList>
    </citation>
    <scope>NUCLEOTIDE SEQUENCE [LARGE SCALE GENOMIC DNA]</scope>
    <source>
        <strain evidence="2 3">573</strain>
    </source>
</reference>